<proteinExistence type="predicted"/>
<dbReference type="NCBIfam" id="NF045728">
    <property type="entry name" value="glycosyl_F510_1955"/>
    <property type="match status" value="1"/>
</dbReference>
<organism evidence="3 4">
    <name type="scientific">Zhihengliuella halotolerans</name>
    <dbReference type="NCBI Taxonomy" id="370736"/>
    <lineage>
        <taxon>Bacteria</taxon>
        <taxon>Bacillati</taxon>
        <taxon>Actinomycetota</taxon>
        <taxon>Actinomycetes</taxon>
        <taxon>Micrococcales</taxon>
        <taxon>Micrococcaceae</taxon>
        <taxon>Zhihengliuella</taxon>
    </lineage>
</organism>
<evidence type="ECO:0008006" key="5">
    <source>
        <dbReference type="Google" id="ProtNLM"/>
    </source>
</evidence>
<keyword evidence="4" id="KW-1185">Reference proteome</keyword>
<protein>
    <recommendedName>
        <fullName evidence="5">BNR/Asp-box repeat protein</fullName>
    </recommendedName>
</protein>
<dbReference type="SUPFAM" id="SSF110296">
    <property type="entry name" value="Oligoxyloglucan reducing end-specific cellobiohydrolase"/>
    <property type="match status" value="1"/>
</dbReference>
<dbReference type="InterPro" id="IPR054817">
    <property type="entry name" value="Glycosyl_F510_1955-like"/>
</dbReference>
<accession>A0A4Q8AGJ8</accession>
<sequence length="309" mass="30815">MKTPFSAARALAPAALLAVLLSACSPTGDPIPPVSESAPKASAPAGTGDVDSDDADERGPADFGHIHGLHADGDDLLIASHHGLFVSGIDGVGADGLMPDGNGPEPRGPLIDLMGFAAGGDALYASGHPGAGTDLPDPVGLLRSDDDGATWEPLSRTGQSDFHALTAAADAVVGFDGALVRSEDGQEWEEIAGPDAFALAGHPDGDTVLATTQEGLWRSADAGKTWAEPSGGPLLQYIAFGDADTAVGIAPDGVIHVSEDAGMSWKAAGNAGEEPGAIAAAVREGDLHVWAAVGTAVVHSNDGGATFNG</sequence>
<feature type="signal peptide" evidence="2">
    <location>
        <begin position="1"/>
        <end position="28"/>
    </location>
</feature>
<feature type="chain" id="PRO_5038568184" description="BNR/Asp-box repeat protein" evidence="2">
    <location>
        <begin position="29"/>
        <end position="309"/>
    </location>
</feature>
<dbReference type="CDD" id="cd15482">
    <property type="entry name" value="Sialidase_non-viral"/>
    <property type="match status" value="1"/>
</dbReference>
<keyword evidence="2" id="KW-0732">Signal</keyword>
<evidence type="ECO:0000256" key="2">
    <source>
        <dbReference type="SAM" id="SignalP"/>
    </source>
</evidence>
<dbReference type="RefSeq" id="WP_130451388.1">
    <property type="nucleotide sequence ID" value="NZ_SHLA01000001.1"/>
</dbReference>
<evidence type="ECO:0000256" key="1">
    <source>
        <dbReference type="SAM" id="MobiDB-lite"/>
    </source>
</evidence>
<evidence type="ECO:0000313" key="4">
    <source>
        <dbReference type="Proteomes" id="UP000292685"/>
    </source>
</evidence>
<dbReference type="AlphaFoldDB" id="A0A4Q8AGJ8"/>
<gene>
    <name evidence="3" type="ORF">EV380_2480</name>
</gene>
<dbReference type="EMBL" id="SHLA01000001">
    <property type="protein sequence ID" value="RZU62875.1"/>
    <property type="molecule type" value="Genomic_DNA"/>
</dbReference>
<dbReference type="InterPro" id="IPR015943">
    <property type="entry name" value="WD40/YVTN_repeat-like_dom_sf"/>
</dbReference>
<dbReference type="PROSITE" id="PS51257">
    <property type="entry name" value="PROKAR_LIPOPROTEIN"/>
    <property type="match status" value="1"/>
</dbReference>
<evidence type="ECO:0000313" key="3">
    <source>
        <dbReference type="EMBL" id="RZU62875.1"/>
    </source>
</evidence>
<dbReference type="Proteomes" id="UP000292685">
    <property type="component" value="Unassembled WGS sequence"/>
</dbReference>
<dbReference type="Gene3D" id="2.130.10.10">
    <property type="entry name" value="YVTN repeat-like/Quinoprotein amine dehydrogenase"/>
    <property type="match status" value="2"/>
</dbReference>
<comment type="caution">
    <text evidence="3">The sequence shown here is derived from an EMBL/GenBank/DDBJ whole genome shotgun (WGS) entry which is preliminary data.</text>
</comment>
<reference evidence="3 4" key="1">
    <citation type="submission" date="2019-02" db="EMBL/GenBank/DDBJ databases">
        <title>Sequencing the genomes of 1000 actinobacteria strains.</title>
        <authorList>
            <person name="Klenk H.-P."/>
        </authorList>
    </citation>
    <scope>NUCLEOTIDE SEQUENCE [LARGE SCALE GENOMIC DNA]</scope>
    <source>
        <strain evidence="3 4">DSM 17364</strain>
    </source>
</reference>
<feature type="region of interest" description="Disordered" evidence="1">
    <location>
        <begin position="30"/>
        <end position="63"/>
    </location>
</feature>
<dbReference type="OrthoDB" id="9764804at2"/>
<name>A0A4Q8AGJ8_9MICC</name>